<evidence type="ECO:0000256" key="7">
    <source>
        <dbReference type="SAM" id="SignalP"/>
    </source>
</evidence>
<reference evidence="11" key="1">
    <citation type="submission" date="2022-12" db="EMBL/GenBank/DDBJ databases">
        <authorList>
            <person name="Petersen C."/>
        </authorList>
    </citation>
    <scope>NUCLEOTIDE SEQUENCE</scope>
    <source>
        <strain evidence="11">IBT 29677</strain>
    </source>
</reference>
<feature type="chain" id="PRO_5040781052" evidence="7">
    <location>
        <begin position="28"/>
        <end position="577"/>
    </location>
</feature>
<keyword evidence="4" id="KW-0560">Oxidoreductase</keyword>
<dbReference type="InterPro" id="IPR033138">
    <property type="entry name" value="Cu_oxidase_CS"/>
</dbReference>
<keyword evidence="6" id="KW-0325">Glycoprotein</keyword>
<dbReference type="Pfam" id="PF00394">
    <property type="entry name" value="Cu-oxidase"/>
    <property type="match status" value="1"/>
</dbReference>
<dbReference type="GO" id="GO:0005507">
    <property type="term" value="F:copper ion binding"/>
    <property type="evidence" value="ECO:0007669"/>
    <property type="project" value="InterPro"/>
</dbReference>
<dbReference type="InterPro" id="IPR008972">
    <property type="entry name" value="Cupredoxin"/>
</dbReference>
<organism evidence="11 12">
    <name type="scientific">Penicillium cosmopolitanum</name>
    <dbReference type="NCBI Taxonomy" id="1131564"/>
    <lineage>
        <taxon>Eukaryota</taxon>
        <taxon>Fungi</taxon>
        <taxon>Dikarya</taxon>
        <taxon>Ascomycota</taxon>
        <taxon>Pezizomycotina</taxon>
        <taxon>Eurotiomycetes</taxon>
        <taxon>Eurotiomycetidae</taxon>
        <taxon>Eurotiales</taxon>
        <taxon>Aspergillaceae</taxon>
        <taxon>Penicillium</taxon>
    </lineage>
</organism>
<dbReference type="InterPro" id="IPR011707">
    <property type="entry name" value="Cu-oxidase-like_N"/>
</dbReference>
<evidence type="ECO:0000256" key="5">
    <source>
        <dbReference type="ARBA" id="ARBA00023008"/>
    </source>
</evidence>
<accession>A0A9W9SJN6</accession>
<proteinExistence type="inferred from homology"/>
<dbReference type="CDD" id="cd13898">
    <property type="entry name" value="CuRO_3_Abr2_like"/>
    <property type="match status" value="1"/>
</dbReference>
<dbReference type="InterPro" id="IPR045087">
    <property type="entry name" value="Cu-oxidase_fam"/>
</dbReference>
<dbReference type="Proteomes" id="UP001147747">
    <property type="component" value="Unassembled WGS sequence"/>
</dbReference>
<reference evidence="11" key="2">
    <citation type="journal article" date="2023" name="IMA Fungus">
        <title>Comparative genomic study of the Penicillium genus elucidates a diverse pangenome and 15 lateral gene transfer events.</title>
        <authorList>
            <person name="Petersen C."/>
            <person name="Sorensen T."/>
            <person name="Nielsen M.R."/>
            <person name="Sondergaard T.E."/>
            <person name="Sorensen J.L."/>
            <person name="Fitzpatrick D.A."/>
            <person name="Frisvad J.C."/>
            <person name="Nielsen K.L."/>
        </authorList>
    </citation>
    <scope>NUCLEOTIDE SEQUENCE</scope>
    <source>
        <strain evidence="11">IBT 29677</strain>
    </source>
</reference>
<feature type="domain" description="Plastocyanin-like" evidence="8">
    <location>
        <begin position="187"/>
        <end position="386"/>
    </location>
</feature>
<dbReference type="PROSITE" id="PS00079">
    <property type="entry name" value="MULTICOPPER_OXIDASE1"/>
    <property type="match status" value="1"/>
</dbReference>
<evidence type="ECO:0000256" key="4">
    <source>
        <dbReference type="ARBA" id="ARBA00023002"/>
    </source>
</evidence>
<keyword evidence="12" id="KW-1185">Reference proteome</keyword>
<dbReference type="CDD" id="cd13876">
    <property type="entry name" value="CuRO_2_Abr2_like"/>
    <property type="match status" value="1"/>
</dbReference>
<dbReference type="Pfam" id="PF07731">
    <property type="entry name" value="Cu-oxidase_2"/>
    <property type="match status" value="1"/>
</dbReference>
<evidence type="ECO:0000256" key="2">
    <source>
        <dbReference type="ARBA" id="ARBA00022723"/>
    </source>
</evidence>
<dbReference type="Pfam" id="PF07732">
    <property type="entry name" value="Cu-oxidase_3"/>
    <property type="match status" value="1"/>
</dbReference>
<dbReference type="GO" id="GO:0052716">
    <property type="term" value="F:hydroquinone:oxygen oxidoreductase activity"/>
    <property type="evidence" value="ECO:0007669"/>
    <property type="project" value="UniProtKB-ARBA"/>
</dbReference>
<dbReference type="OrthoDB" id="2121828at2759"/>
<dbReference type="CDD" id="cd13850">
    <property type="entry name" value="CuRO_1_Abr2_like"/>
    <property type="match status" value="1"/>
</dbReference>
<comment type="caution">
    <text evidence="11">The sequence shown here is derived from an EMBL/GenBank/DDBJ whole genome shotgun (WGS) entry which is preliminary data.</text>
</comment>
<gene>
    <name evidence="11" type="ORF">N7509_012048</name>
</gene>
<evidence type="ECO:0000256" key="1">
    <source>
        <dbReference type="ARBA" id="ARBA00010609"/>
    </source>
</evidence>
<feature type="signal peptide" evidence="7">
    <location>
        <begin position="1"/>
        <end position="27"/>
    </location>
</feature>
<dbReference type="AlphaFoldDB" id="A0A9W9SJN6"/>
<name>A0A9W9SJN6_9EURO</name>
<sequence length="577" mass="64030">MICNVSFRSMKLLTILSFFSLLDFGNARIIPFGETPNFLQFELTLTWEDAAPDGTVRKAILMNNQLPGPTLRLKQHESVQFLVRNLLPVSTAIHFHGIDQLGTPWSDGVPGLSQRAIQPGESFMYRWTANSYGSYFYHAHSRGQLMDGLFGAIYVEPSNIQERPFKLISSDESKVEAMLQAERQTRPLILSDWRHLTSEQVWEAEVASGLDAPCVNSLLINGKGSVNCFDQNFINQMTSPAVKALLQGNNLTDIACPPPFITNLEGSYGPVNYSAIPFGLFSGCRASQGRTEVFNIDPSEKYVSWDIISASGTKFMIFSIDQHSMWIYAIDGHYIDPSQVDAIKIATGSRYSVLVELNKPANSYAMRVVDAGIQIVNATAVLSYKRNPLDPTTLGDMIAPSETPHIDVTGAATSDSVEFSNEFGFVPYPDCKPPLLFNRTAITDSDLRIITRNGTWVDIIITNPLLGQPTHAIHKHSNKFYVIGHGFGDWNYTSVAEAMEFIPDNFDLLSPQLRDTFVVEGTRAGRSWLAIRYQVVNPGAFIIHCHIQPHLSGGMAMAILDGVDAWPQLPPYQLTAR</sequence>
<evidence type="ECO:0000256" key="6">
    <source>
        <dbReference type="ARBA" id="ARBA00023180"/>
    </source>
</evidence>
<feature type="domain" description="Plastocyanin-like" evidence="10">
    <location>
        <begin position="45"/>
        <end position="158"/>
    </location>
</feature>
<dbReference type="GeneID" id="81375665"/>
<dbReference type="InterPro" id="IPR011706">
    <property type="entry name" value="Cu-oxidase_C"/>
</dbReference>
<dbReference type="PANTHER" id="PTHR11709">
    <property type="entry name" value="MULTI-COPPER OXIDASE"/>
    <property type="match status" value="1"/>
</dbReference>
<dbReference type="EMBL" id="JAPZBU010000011">
    <property type="protein sequence ID" value="KAJ5378929.1"/>
    <property type="molecule type" value="Genomic_DNA"/>
</dbReference>
<dbReference type="InterPro" id="IPR001117">
    <property type="entry name" value="Cu-oxidase_2nd"/>
</dbReference>
<dbReference type="InterPro" id="IPR002355">
    <property type="entry name" value="Cu_oxidase_Cu_BS"/>
</dbReference>
<dbReference type="SUPFAM" id="SSF49503">
    <property type="entry name" value="Cupredoxins"/>
    <property type="match status" value="3"/>
</dbReference>
<dbReference type="PANTHER" id="PTHR11709:SF488">
    <property type="entry name" value="LACCASE-RELATED"/>
    <property type="match status" value="1"/>
</dbReference>
<evidence type="ECO:0000256" key="3">
    <source>
        <dbReference type="ARBA" id="ARBA00022729"/>
    </source>
</evidence>
<evidence type="ECO:0000259" key="9">
    <source>
        <dbReference type="Pfam" id="PF07731"/>
    </source>
</evidence>
<evidence type="ECO:0000313" key="12">
    <source>
        <dbReference type="Proteomes" id="UP001147747"/>
    </source>
</evidence>
<feature type="domain" description="Plastocyanin-like" evidence="9">
    <location>
        <begin position="442"/>
        <end position="561"/>
    </location>
</feature>
<protein>
    <submittedName>
        <fullName evidence="11">Laccase-1</fullName>
    </submittedName>
</protein>
<dbReference type="Gene3D" id="2.60.40.420">
    <property type="entry name" value="Cupredoxins - blue copper proteins"/>
    <property type="match status" value="3"/>
</dbReference>
<keyword evidence="5" id="KW-0186">Copper</keyword>
<evidence type="ECO:0000259" key="8">
    <source>
        <dbReference type="Pfam" id="PF00394"/>
    </source>
</evidence>
<dbReference type="RefSeq" id="XP_056482715.1">
    <property type="nucleotide sequence ID" value="XM_056636685.1"/>
</dbReference>
<comment type="similarity">
    <text evidence="1">Belongs to the multicopper oxidase family.</text>
</comment>
<evidence type="ECO:0000259" key="10">
    <source>
        <dbReference type="Pfam" id="PF07732"/>
    </source>
</evidence>
<evidence type="ECO:0000313" key="11">
    <source>
        <dbReference type="EMBL" id="KAJ5378929.1"/>
    </source>
</evidence>
<keyword evidence="2" id="KW-0479">Metal-binding</keyword>
<dbReference type="GO" id="GO:0042440">
    <property type="term" value="P:pigment metabolic process"/>
    <property type="evidence" value="ECO:0007669"/>
    <property type="project" value="UniProtKB-ARBA"/>
</dbReference>
<keyword evidence="3 7" id="KW-0732">Signal</keyword>
<dbReference type="FunFam" id="2.60.40.420:FF:000036">
    <property type="entry name" value="L-ascorbate oxidase"/>
    <property type="match status" value="1"/>
</dbReference>
<dbReference type="PROSITE" id="PS00080">
    <property type="entry name" value="MULTICOPPER_OXIDASE2"/>
    <property type="match status" value="1"/>
</dbReference>